<reference evidence="4" key="1">
    <citation type="submission" date="2016-10" db="EMBL/GenBank/DDBJ databases">
        <authorList>
            <person name="Varghese N."/>
            <person name="Submissions S."/>
        </authorList>
    </citation>
    <scope>NUCLEOTIDE SEQUENCE [LARGE SCALE GENOMIC DNA]</scope>
    <source>
        <strain evidence="4">DSM 24213</strain>
    </source>
</reference>
<feature type="transmembrane region" description="Helical" evidence="1">
    <location>
        <begin position="174"/>
        <end position="193"/>
    </location>
</feature>
<evidence type="ECO:0000256" key="1">
    <source>
        <dbReference type="SAM" id="Phobius"/>
    </source>
</evidence>
<evidence type="ECO:0000313" key="3">
    <source>
        <dbReference type="EMBL" id="SFM26710.1"/>
    </source>
</evidence>
<sequence>MSRLMSSLRWLWLLMMLWSLAAPAAELEVFVRDGCPHCSEVKKQLPQLLAERPWLVVRLTQVDRDPQALQRFLQLSEQAGVWPPGVPAFAFDGRFLVGFDERQGLQQLRLLTDSGVPHSDSLGVGPLGELSVERLGLPLFTLAVGLLDGFNPCAMWVLLFLLSILVHLRDRLRMALIAGTFVLASGAIYFLFMVAWLNLFLLVGVTFWLQWLLALLALLVGLINLKSFVQPQSAVKLAIPDAAKPGTYARVRGIVQSRSLPLALLGCAVLAVLVNMVELLCTAGLPALYTAILSARELEPLQHYGYLGLYILGYIFDDALMVGAAVWLMSSRKLGEQGGRWLKLLSAVVMLGLGLVMMLRPQWLF</sequence>
<dbReference type="RefSeq" id="WP_218143559.1">
    <property type="nucleotide sequence ID" value="NZ_FOUI01000002.1"/>
</dbReference>
<keyword evidence="4" id="KW-1185">Reference proteome</keyword>
<dbReference type="AlphaFoldDB" id="A0A1I4PGH3"/>
<keyword evidence="2" id="KW-0732">Signal</keyword>
<feature type="transmembrane region" description="Helical" evidence="1">
    <location>
        <begin position="199"/>
        <end position="223"/>
    </location>
</feature>
<gene>
    <name evidence="3" type="ORF">SAMN05216217_102311</name>
</gene>
<dbReference type="Proteomes" id="UP000243629">
    <property type="component" value="Unassembled WGS sequence"/>
</dbReference>
<dbReference type="InterPro" id="IPR036249">
    <property type="entry name" value="Thioredoxin-like_sf"/>
</dbReference>
<keyword evidence="1" id="KW-0812">Transmembrane</keyword>
<feature type="transmembrane region" description="Helical" evidence="1">
    <location>
        <begin position="341"/>
        <end position="359"/>
    </location>
</feature>
<dbReference type="STRING" id="1720063.SAMN05216217_102311"/>
<feature type="transmembrane region" description="Helical" evidence="1">
    <location>
        <begin position="309"/>
        <end position="329"/>
    </location>
</feature>
<proteinExistence type="predicted"/>
<name>A0A1I4PGH3_9GAMM</name>
<keyword evidence="1" id="KW-0472">Membrane</keyword>
<dbReference type="SUPFAM" id="SSF52833">
    <property type="entry name" value="Thioredoxin-like"/>
    <property type="match status" value="1"/>
</dbReference>
<dbReference type="InterPro" id="IPR011767">
    <property type="entry name" value="GLR_AS"/>
</dbReference>
<dbReference type="PROSITE" id="PS00195">
    <property type="entry name" value="GLUTAREDOXIN_1"/>
    <property type="match status" value="1"/>
</dbReference>
<evidence type="ECO:0000256" key="2">
    <source>
        <dbReference type="SAM" id="SignalP"/>
    </source>
</evidence>
<evidence type="ECO:0000313" key="4">
    <source>
        <dbReference type="Proteomes" id="UP000243629"/>
    </source>
</evidence>
<accession>A0A1I4PGH3</accession>
<dbReference type="Gene3D" id="3.40.30.10">
    <property type="entry name" value="Glutaredoxin"/>
    <property type="match status" value="1"/>
</dbReference>
<feature type="chain" id="PRO_5017356494" evidence="2">
    <location>
        <begin position="25"/>
        <end position="365"/>
    </location>
</feature>
<keyword evidence="1" id="KW-1133">Transmembrane helix</keyword>
<feature type="transmembrane region" description="Helical" evidence="1">
    <location>
        <begin position="262"/>
        <end position="289"/>
    </location>
</feature>
<dbReference type="EMBL" id="FOUI01000002">
    <property type="protein sequence ID" value="SFM26710.1"/>
    <property type="molecule type" value="Genomic_DNA"/>
</dbReference>
<organism evidence="3 4">
    <name type="scientific">Halopseudomonas yangmingensis</name>
    <dbReference type="NCBI Taxonomy" id="1720063"/>
    <lineage>
        <taxon>Bacteria</taxon>
        <taxon>Pseudomonadati</taxon>
        <taxon>Pseudomonadota</taxon>
        <taxon>Gammaproteobacteria</taxon>
        <taxon>Pseudomonadales</taxon>
        <taxon>Pseudomonadaceae</taxon>
        <taxon>Halopseudomonas</taxon>
    </lineage>
</organism>
<feature type="signal peptide" evidence="2">
    <location>
        <begin position="1"/>
        <end position="24"/>
    </location>
</feature>
<protein>
    <submittedName>
        <fullName evidence="3">Uncharacterized protein</fullName>
    </submittedName>
</protein>
<dbReference type="PROSITE" id="PS51354">
    <property type="entry name" value="GLUTAREDOXIN_2"/>
    <property type="match status" value="1"/>
</dbReference>
<feature type="transmembrane region" description="Helical" evidence="1">
    <location>
        <begin position="139"/>
        <end position="162"/>
    </location>
</feature>